<protein>
    <submittedName>
        <fullName evidence="2">Tetratricopeptide repeat protein</fullName>
    </submittedName>
</protein>
<dbReference type="SUPFAM" id="SSF48452">
    <property type="entry name" value="TPR-like"/>
    <property type="match status" value="3"/>
</dbReference>
<organism evidence="2 3">
    <name type="scientific">Spirulina subsalsa FACHB-351</name>
    <dbReference type="NCBI Taxonomy" id="234711"/>
    <lineage>
        <taxon>Bacteria</taxon>
        <taxon>Bacillati</taxon>
        <taxon>Cyanobacteriota</taxon>
        <taxon>Cyanophyceae</taxon>
        <taxon>Spirulinales</taxon>
        <taxon>Spirulinaceae</taxon>
        <taxon>Spirulina</taxon>
    </lineage>
</organism>
<comment type="caution">
    <text evidence="2">The sequence shown here is derived from an EMBL/GenBank/DDBJ whole genome shotgun (WGS) entry which is preliminary data.</text>
</comment>
<dbReference type="Gene3D" id="1.25.40.10">
    <property type="entry name" value="Tetratricopeptide repeat domain"/>
    <property type="match status" value="3"/>
</dbReference>
<keyword evidence="3" id="KW-1185">Reference proteome</keyword>
<evidence type="ECO:0000256" key="1">
    <source>
        <dbReference type="PROSITE-ProRule" id="PRU00339"/>
    </source>
</evidence>
<dbReference type="PANTHER" id="PTHR10098">
    <property type="entry name" value="RAPSYN-RELATED"/>
    <property type="match status" value="1"/>
</dbReference>
<reference evidence="2 3" key="1">
    <citation type="submission" date="2021-08" db="EMBL/GenBank/DDBJ databases">
        <title>Draft genome sequence of Spirulina subsalsa with high tolerance to salinity and hype-accumulation of phycocyanin.</title>
        <authorList>
            <person name="Pei H."/>
            <person name="Jiang L."/>
        </authorList>
    </citation>
    <scope>NUCLEOTIDE SEQUENCE [LARGE SCALE GENOMIC DNA]</scope>
    <source>
        <strain evidence="2 3">FACHB-351</strain>
    </source>
</reference>
<dbReference type="InterPro" id="IPR019734">
    <property type="entry name" value="TPR_rpt"/>
</dbReference>
<feature type="repeat" description="TPR" evidence="1">
    <location>
        <begin position="316"/>
        <end position="349"/>
    </location>
</feature>
<dbReference type="PROSITE" id="PS50005">
    <property type="entry name" value="TPR"/>
    <property type="match status" value="2"/>
</dbReference>
<feature type="repeat" description="TPR" evidence="1">
    <location>
        <begin position="152"/>
        <end position="185"/>
    </location>
</feature>
<evidence type="ECO:0000313" key="3">
    <source>
        <dbReference type="Proteomes" id="UP001526426"/>
    </source>
</evidence>
<evidence type="ECO:0000313" key="2">
    <source>
        <dbReference type="EMBL" id="MCW6038254.1"/>
    </source>
</evidence>
<gene>
    <name evidence="2" type="ORF">K4A83_18530</name>
</gene>
<dbReference type="Pfam" id="PF13424">
    <property type="entry name" value="TPR_12"/>
    <property type="match status" value="2"/>
</dbReference>
<keyword evidence="1" id="KW-0802">TPR repeat</keyword>
<dbReference type="InterPro" id="IPR011990">
    <property type="entry name" value="TPR-like_helical_dom_sf"/>
</dbReference>
<dbReference type="RefSeq" id="WP_265266156.1">
    <property type="nucleotide sequence ID" value="NZ_JAIHOM010000120.1"/>
</dbReference>
<proteinExistence type="predicted"/>
<name>A0ABT3L9T8_9CYAN</name>
<dbReference type="EMBL" id="JAIHOM010000120">
    <property type="protein sequence ID" value="MCW6038254.1"/>
    <property type="molecule type" value="Genomic_DNA"/>
</dbReference>
<dbReference type="Proteomes" id="UP001526426">
    <property type="component" value="Unassembled WGS sequence"/>
</dbReference>
<accession>A0ABT3L9T8</accession>
<dbReference type="SMART" id="SM00028">
    <property type="entry name" value="TPR"/>
    <property type="match status" value="7"/>
</dbReference>
<sequence>MNQSLFAQLEIDLTHLPLTHLSQYTAVQYFLTCQDDPPPNATPLEQVKPYLESFYHLSQAQDWRRAAIILTTLPNPQLNEELHYQLGLWGYWEEQKHLYNTLLHRLNPACDTVCWNGLGNYYDAQGQYQQAQEAHQAHLTLAQTLQDIQGQWIAYTGLGNAYRGQGDWNSAEQAYQAALTLLNNQDPNPKTQSGKAIISGSLARIAYHRQDYNRAQHYAQDCLRGGETLNQPLITMKALHLLGDIQTQIGNPTAALSLHQKSLALAEQYNNREHLCDTLHSLGLVYEALDQPETALDWQQKSLELAQELGEPALISAALQGLGRAYYQLNCFEQAQSHFKQGLEIATTLQDQRSLLQAMRGLAYAEDALDQLETALFWEEQCLTLATLLEDEENAAIAHAYLGYAYLNLENYPLALKHLEAALKWQLNYESPQQLAMTYFNLATTCYHLKEKKRTQGFLKQGLRLAQRHARHLIPLYRQLQQESQKT</sequence>